<reference evidence="5 6" key="1">
    <citation type="submission" date="2022-08" db="EMBL/GenBank/DDBJ databases">
        <authorList>
            <person name="Li F."/>
        </authorList>
    </citation>
    <scope>NUCLEOTIDE SEQUENCE [LARGE SCALE GENOMIC DNA]</scope>
    <source>
        <strain evidence="5 6">10F1B-8-1</strain>
    </source>
</reference>
<gene>
    <name evidence="5" type="ORF">NUH29_11790</name>
</gene>
<dbReference type="SUPFAM" id="SSF53756">
    <property type="entry name" value="UDP-Glycosyltransferase/glycogen phosphorylase"/>
    <property type="match status" value="1"/>
</dbReference>
<dbReference type="Pfam" id="PF13579">
    <property type="entry name" value="Glyco_trans_4_4"/>
    <property type="match status" value="1"/>
</dbReference>
<evidence type="ECO:0000313" key="5">
    <source>
        <dbReference type="EMBL" id="MCS0500228.1"/>
    </source>
</evidence>
<evidence type="ECO:0000256" key="1">
    <source>
        <dbReference type="ARBA" id="ARBA00022676"/>
    </source>
</evidence>
<comment type="caution">
    <text evidence="5">The sequence shown here is derived from an EMBL/GenBank/DDBJ whole genome shotgun (WGS) entry which is preliminary data.</text>
</comment>
<accession>A0ABT1ZHR5</accession>
<evidence type="ECO:0000313" key="6">
    <source>
        <dbReference type="Proteomes" id="UP001205337"/>
    </source>
</evidence>
<name>A0ABT1ZHR5_9MICO</name>
<feature type="domain" description="Glycosyl transferase family 1" evidence="3">
    <location>
        <begin position="188"/>
        <end position="352"/>
    </location>
</feature>
<protein>
    <submittedName>
        <fullName evidence="5">Glycosyltransferase family 4 protein</fullName>
    </submittedName>
</protein>
<organism evidence="5 6">
    <name type="scientific">Protaetiibacter mangrovi</name>
    <dbReference type="NCBI Taxonomy" id="2970926"/>
    <lineage>
        <taxon>Bacteria</taxon>
        <taxon>Bacillati</taxon>
        <taxon>Actinomycetota</taxon>
        <taxon>Actinomycetes</taxon>
        <taxon>Micrococcales</taxon>
        <taxon>Microbacteriaceae</taxon>
        <taxon>Protaetiibacter</taxon>
    </lineage>
</organism>
<dbReference type="CDD" id="cd03801">
    <property type="entry name" value="GT4_PimA-like"/>
    <property type="match status" value="1"/>
</dbReference>
<dbReference type="EMBL" id="JANTHX010000008">
    <property type="protein sequence ID" value="MCS0500228.1"/>
    <property type="molecule type" value="Genomic_DNA"/>
</dbReference>
<sequence length="378" mass="39841">MSGTGDGMGDATGSARVLFVDHSGLPGGGQLGLARYLALTGLDDVHLLLLAGGTAFDEVALGRGLAVEIVEGRRGRPSSREARSRLRRSIAELRPELVVANSNRAGLILASLPRIAGERRVFLMRDDLNPARKGFGKRLLLGRWMLRRFDGVIANSRWTASTIPVASIRERAGIAFPVCGIDGTPRPAHPAQGGALRILSLSRLAHWKGIHVLLAAARILQARGRGGEISVTIAGSGAHEDPAYEQALRRAVASAPFAVEMVGHVADTRELRAASDVLVACSISPEPFGQVVVQGLASGLVTIASAQGGPTEIVEDGVDGFLIAPDDPEALAELLERLLDDPELRTRIGDAAVASASRFSDAAAVEALDALLRREVER</sequence>
<dbReference type="RefSeq" id="WP_258799368.1">
    <property type="nucleotide sequence ID" value="NZ_JANTHX010000008.1"/>
</dbReference>
<evidence type="ECO:0000256" key="2">
    <source>
        <dbReference type="ARBA" id="ARBA00022679"/>
    </source>
</evidence>
<keyword evidence="1" id="KW-0328">Glycosyltransferase</keyword>
<dbReference type="Pfam" id="PF00534">
    <property type="entry name" value="Glycos_transf_1"/>
    <property type="match status" value="1"/>
</dbReference>
<keyword evidence="2" id="KW-0808">Transferase</keyword>
<evidence type="ECO:0000259" key="3">
    <source>
        <dbReference type="Pfam" id="PF00534"/>
    </source>
</evidence>
<keyword evidence="6" id="KW-1185">Reference proteome</keyword>
<dbReference type="Proteomes" id="UP001205337">
    <property type="component" value="Unassembled WGS sequence"/>
</dbReference>
<feature type="domain" description="Glycosyltransferase subfamily 4-like N-terminal" evidence="4">
    <location>
        <begin position="32"/>
        <end position="163"/>
    </location>
</feature>
<dbReference type="Gene3D" id="3.40.50.2000">
    <property type="entry name" value="Glycogen Phosphorylase B"/>
    <property type="match status" value="2"/>
</dbReference>
<proteinExistence type="predicted"/>
<dbReference type="InterPro" id="IPR028098">
    <property type="entry name" value="Glyco_trans_4-like_N"/>
</dbReference>
<evidence type="ECO:0000259" key="4">
    <source>
        <dbReference type="Pfam" id="PF13579"/>
    </source>
</evidence>
<dbReference type="PANTHER" id="PTHR12526">
    <property type="entry name" value="GLYCOSYLTRANSFERASE"/>
    <property type="match status" value="1"/>
</dbReference>
<dbReference type="InterPro" id="IPR001296">
    <property type="entry name" value="Glyco_trans_1"/>
</dbReference>
<dbReference type="PANTHER" id="PTHR12526:SF510">
    <property type="entry name" value="D-INOSITOL 3-PHOSPHATE GLYCOSYLTRANSFERASE"/>
    <property type="match status" value="1"/>
</dbReference>